<dbReference type="GO" id="GO:0016787">
    <property type="term" value="F:hydrolase activity"/>
    <property type="evidence" value="ECO:0007669"/>
    <property type="project" value="UniProtKB-KW"/>
</dbReference>
<evidence type="ECO:0000313" key="4">
    <source>
        <dbReference type="Proteomes" id="UP000257055"/>
    </source>
</evidence>
<dbReference type="SUPFAM" id="SSF56317">
    <property type="entry name" value="Carbon-nitrogen hydrolase"/>
    <property type="match status" value="1"/>
</dbReference>
<dbReference type="Proteomes" id="UP000257055">
    <property type="component" value="Unassembled WGS sequence"/>
</dbReference>
<dbReference type="Gene3D" id="3.60.110.10">
    <property type="entry name" value="Carbon-nitrogen hydrolase"/>
    <property type="match status" value="1"/>
</dbReference>
<evidence type="ECO:0000256" key="1">
    <source>
        <dbReference type="ARBA" id="ARBA00010613"/>
    </source>
</evidence>
<protein>
    <submittedName>
        <fullName evidence="3">Hydrolase</fullName>
    </submittedName>
</protein>
<gene>
    <name evidence="3" type="ORF">UR08_08870</name>
</gene>
<dbReference type="RefSeq" id="WP_115753307.1">
    <property type="nucleotide sequence ID" value="NZ_LARY01000002.1"/>
</dbReference>
<comment type="caution">
    <text evidence="3">The sequence shown here is derived from an EMBL/GenBank/DDBJ whole genome shotgun (WGS) entry which is preliminary data.</text>
</comment>
<evidence type="ECO:0000259" key="2">
    <source>
        <dbReference type="PROSITE" id="PS50263"/>
    </source>
</evidence>
<organism evidence="3 4">
    <name type="scientific">Listeria kieliensis</name>
    <dbReference type="NCBI Taxonomy" id="1621700"/>
    <lineage>
        <taxon>Bacteria</taxon>
        <taxon>Bacillati</taxon>
        <taxon>Bacillota</taxon>
        <taxon>Bacilli</taxon>
        <taxon>Bacillales</taxon>
        <taxon>Listeriaceae</taxon>
        <taxon>Listeria</taxon>
    </lineage>
</organism>
<dbReference type="PANTHER" id="PTHR23088">
    <property type="entry name" value="NITRILASE-RELATED"/>
    <property type="match status" value="1"/>
</dbReference>
<dbReference type="PANTHER" id="PTHR23088:SF27">
    <property type="entry name" value="DEAMINATED GLUTATHIONE AMIDASE"/>
    <property type="match status" value="1"/>
</dbReference>
<sequence>MWKIALCQIDIAFGEPETNFKRVRRALAEAADKGATVAVLPEMWNTGYALTELGSLADSHGERTKRFLSEIAAEYSLNIIGGSVSVKDDGKFANVMYAFDAHGDFLSSYKKAHLFQLMDEHLFLEAGNDTNLFLLDDKKAAGFICYDLRFPEWFRAHTARGAEVLFIAAEWPSKRIHDWEKLAVARAIENQAFVVAVNRVGKDPKNEFGGRSLVVSPRGEILLQADGSEGNFYTTIDLSEIKKVRGRIPVFEDRRPELY</sequence>
<dbReference type="InterPro" id="IPR003010">
    <property type="entry name" value="C-N_Hydrolase"/>
</dbReference>
<keyword evidence="3" id="KW-0378">Hydrolase</keyword>
<dbReference type="AlphaFoldDB" id="A0A3D8TQJ9"/>
<dbReference type="PROSITE" id="PS50263">
    <property type="entry name" value="CN_HYDROLASE"/>
    <property type="match status" value="1"/>
</dbReference>
<proteinExistence type="inferred from homology"/>
<accession>A0A3D8TQJ9</accession>
<feature type="domain" description="CN hydrolase" evidence="2">
    <location>
        <begin position="2"/>
        <end position="238"/>
    </location>
</feature>
<dbReference type="InterPro" id="IPR036526">
    <property type="entry name" value="C-N_Hydrolase_sf"/>
</dbReference>
<keyword evidence="4" id="KW-1185">Reference proteome</keyword>
<dbReference type="Pfam" id="PF00795">
    <property type="entry name" value="CN_hydrolase"/>
    <property type="match status" value="1"/>
</dbReference>
<evidence type="ECO:0000313" key="3">
    <source>
        <dbReference type="EMBL" id="RDX01055.1"/>
    </source>
</evidence>
<comment type="similarity">
    <text evidence="1">Belongs to the carbon-nitrogen hydrolase superfamily. NIT1/NIT2 family.</text>
</comment>
<reference evidence="4" key="1">
    <citation type="submission" date="2015-04" db="EMBL/GenBank/DDBJ databases">
        <authorList>
            <person name="Schardt J."/>
            <person name="Mueller-Herbst S."/>
            <person name="Scherer S."/>
            <person name="Huptas C."/>
        </authorList>
    </citation>
    <scope>NUCLEOTIDE SEQUENCE [LARGE SCALE GENOMIC DNA]</scope>
    <source>
        <strain evidence="4">Kiel-L1</strain>
    </source>
</reference>
<dbReference type="EMBL" id="LARY01000002">
    <property type="protein sequence ID" value="RDX01055.1"/>
    <property type="molecule type" value="Genomic_DNA"/>
</dbReference>
<name>A0A3D8TQJ9_9LIST</name>
<dbReference type="CDD" id="cd07583">
    <property type="entry name" value="nitrilase_5"/>
    <property type="match status" value="1"/>
</dbReference>